<gene>
    <name evidence="1" type="ORF">PYW08_016207</name>
</gene>
<proteinExistence type="predicted"/>
<organism evidence="1 2">
    <name type="scientific">Mythimna loreyi</name>
    <dbReference type="NCBI Taxonomy" id="667449"/>
    <lineage>
        <taxon>Eukaryota</taxon>
        <taxon>Metazoa</taxon>
        <taxon>Ecdysozoa</taxon>
        <taxon>Arthropoda</taxon>
        <taxon>Hexapoda</taxon>
        <taxon>Insecta</taxon>
        <taxon>Pterygota</taxon>
        <taxon>Neoptera</taxon>
        <taxon>Endopterygota</taxon>
        <taxon>Lepidoptera</taxon>
        <taxon>Glossata</taxon>
        <taxon>Ditrysia</taxon>
        <taxon>Noctuoidea</taxon>
        <taxon>Noctuidae</taxon>
        <taxon>Noctuinae</taxon>
        <taxon>Hadenini</taxon>
        <taxon>Mythimna</taxon>
    </lineage>
</organism>
<accession>A0ACC2QXJ3</accession>
<sequence length="602" mass="65231">MADCYTLGACASGGPAGAAVAASLQFFAAAQCLLDEPYPAQADVANGSSFDFIVVGGGTGGAAVAARLAQLACFSVLLLEAGPDPPRESIVPGFSAFLKESPYDWNFTSVDDGITSQSLARGRQKQPRGKMLGGTGSLNDMVYSRGHPADYYEWAEVAGQLWNWTDVLPYFKKTEHMTDHKIVNNSVLMRYHGTNGEIEVSGTDVQGSPNSILLKAFGEMGFKIVEDMTYPHKIGAGRFSRTIRDGRRDSSLTAMLNKVQRKNLYVLKGTLVTRILTENNTAVGVKALSKGEELFFYANKEVIVSAGTFNTAKLLMLSGIGPKAALEKLDIPVVQDLPVGEGLSDHVMVLYYIAANKGTCPMSERDSYFDVIKYLYDSSGSLSYSDGIGVYLPQKGKEPNVPYFAIYPTCIAQGYLTYDRCMQGLGYTNETCMTISEANKQNEVITMGVVLLKPQSRGRVTLASSDPLHEPLIYAGTFSNTADMEQYPDTVKVALSLVNTTHFKKLRAHVVDLTPTRCKGLVKDEMIRCQVRSLAMTAWHAVGTAQLGSVVDERLRVLGVAGLRVADASVMPSVVRGNTNAVVVMIAEKAARFIKQDYGVHD</sequence>
<keyword evidence="2" id="KW-1185">Reference proteome</keyword>
<comment type="caution">
    <text evidence="1">The sequence shown here is derived from an EMBL/GenBank/DDBJ whole genome shotgun (WGS) entry which is preliminary data.</text>
</comment>
<protein>
    <submittedName>
        <fullName evidence="1">Uncharacterized protein</fullName>
    </submittedName>
</protein>
<evidence type="ECO:0000313" key="1">
    <source>
        <dbReference type="EMBL" id="KAJ8727822.1"/>
    </source>
</evidence>
<evidence type="ECO:0000313" key="2">
    <source>
        <dbReference type="Proteomes" id="UP001231649"/>
    </source>
</evidence>
<dbReference type="Proteomes" id="UP001231649">
    <property type="component" value="Chromosome 9"/>
</dbReference>
<name>A0ACC2QXJ3_9NEOP</name>
<reference evidence="1" key="1">
    <citation type="submission" date="2023-03" db="EMBL/GenBank/DDBJ databases">
        <title>Chromosome-level genomes of two armyworms, Mythimna separata and Mythimna loreyi, provide insights into the biosynthesis and reception of sex pheromones.</title>
        <authorList>
            <person name="Zhao H."/>
        </authorList>
    </citation>
    <scope>NUCLEOTIDE SEQUENCE</scope>
    <source>
        <strain evidence="1">BeijingLab</strain>
    </source>
</reference>
<dbReference type="EMBL" id="CM056785">
    <property type="protein sequence ID" value="KAJ8727822.1"/>
    <property type="molecule type" value="Genomic_DNA"/>
</dbReference>